<dbReference type="EMBL" id="JBEDUW010000005">
    <property type="protein sequence ID" value="KAK9929754.1"/>
    <property type="molecule type" value="Genomic_DNA"/>
</dbReference>
<organism evidence="2 3">
    <name type="scientific">Rubus argutus</name>
    <name type="common">Southern blackberry</name>
    <dbReference type="NCBI Taxonomy" id="59490"/>
    <lineage>
        <taxon>Eukaryota</taxon>
        <taxon>Viridiplantae</taxon>
        <taxon>Streptophyta</taxon>
        <taxon>Embryophyta</taxon>
        <taxon>Tracheophyta</taxon>
        <taxon>Spermatophyta</taxon>
        <taxon>Magnoliopsida</taxon>
        <taxon>eudicotyledons</taxon>
        <taxon>Gunneridae</taxon>
        <taxon>Pentapetalae</taxon>
        <taxon>rosids</taxon>
        <taxon>fabids</taxon>
        <taxon>Rosales</taxon>
        <taxon>Rosaceae</taxon>
        <taxon>Rosoideae</taxon>
        <taxon>Rosoideae incertae sedis</taxon>
        <taxon>Rubus</taxon>
    </lineage>
</organism>
<dbReference type="InterPro" id="IPR002156">
    <property type="entry name" value="RNaseH_domain"/>
</dbReference>
<dbReference type="PANTHER" id="PTHR47074">
    <property type="entry name" value="BNAC02G40300D PROTEIN"/>
    <property type="match status" value="1"/>
</dbReference>
<dbReference type="PANTHER" id="PTHR47074:SF11">
    <property type="entry name" value="REVERSE TRANSCRIPTASE-LIKE PROTEIN"/>
    <property type="match status" value="1"/>
</dbReference>
<dbReference type="InterPro" id="IPR052929">
    <property type="entry name" value="RNase_H-like_EbsB-rel"/>
</dbReference>
<dbReference type="InterPro" id="IPR012337">
    <property type="entry name" value="RNaseH-like_sf"/>
</dbReference>
<evidence type="ECO:0000313" key="3">
    <source>
        <dbReference type="Proteomes" id="UP001457282"/>
    </source>
</evidence>
<dbReference type="Proteomes" id="UP001457282">
    <property type="component" value="Unassembled WGS sequence"/>
</dbReference>
<gene>
    <name evidence="2" type="ORF">M0R45_026839</name>
</gene>
<comment type="caution">
    <text evidence="2">The sequence shown here is derived from an EMBL/GenBank/DDBJ whole genome shotgun (WGS) entry which is preliminary data.</text>
</comment>
<evidence type="ECO:0000259" key="1">
    <source>
        <dbReference type="Pfam" id="PF13456"/>
    </source>
</evidence>
<feature type="domain" description="RNase H type-1" evidence="1">
    <location>
        <begin position="201"/>
        <end position="323"/>
    </location>
</feature>
<dbReference type="Gene3D" id="3.30.420.10">
    <property type="entry name" value="Ribonuclease H-like superfamily/Ribonuclease H"/>
    <property type="match status" value="1"/>
</dbReference>
<sequence length="369" mass="41213">MNAEILPDMSYVWRSILAGRSVLSKGVRFQVGKGDNVSIWHDPWLPLPYSFKPFSLPIKGTENWKVGDLIDHDNHVWLNTMVSELFSATEAEIILKIPLSVWAINDRSIWHYDKTGIYNVKSGYHIAQLSDTLTTHTSSSVGTSGEVNLLWAKLWKTNVPPKVRAFICFSKTHAIHPPLPKSKKRVLSHWNLPPSGRLKINFDGAFRVDIGRGGIGVVVRDEWGECLASLQRSIPFLSSVIHAEAEACRAALLVAIDQGWENLLVETDCATLVAALTKPDDDFSDIGWIISDCKELITSFNFISIKHVYREANVVAHCLAHNASFSLVDEFCLGENPSIIEDILIEDCFRCTWGFGSLSPSDHNRTSCI</sequence>
<dbReference type="CDD" id="cd06222">
    <property type="entry name" value="RNase_H_like"/>
    <property type="match status" value="1"/>
</dbReference>
<protein>
    <recommendedName>
        <fullName evidence="1">RNase H type-1 domain-containing protein</fullName>
    </recommendedName>
</protein>
<name>A0AAW1WZ46_RUBAR</name>
<dbReference type="GO" id="GO:0003676">
    <property type="term" value="F:nucleic acid binding"/>
    <property type="evidence" value="ECO:0007669"/>
    <property type="project" value="InterPro"/>
</dbReference>
<dbReference type="InterPro" id="IPR036397">
    <property type="entry name" value="RNaseH_sf"/>
</dbReference>
<dbReference type="Pfam" id="PF13456">
    <property type="entry name" value="RVT_3"/>
    <property type="match status" value="1"/>
</dbReference>
<proteinExistence type="predicted"/>
<dbReference type="AlphaFoldDB" id="A0AAW1WZ46"/>
<dbReference type="SUPFAM" id="SSF53098">
    <property type="entry name" value="Ribonuclease H-like"/>
    <property type="match status" value="1"/>
</dbReference>
<evidence type="ECO:0000313" key="2">
    <source>
        <dbReference type="EMBL" id="KAK9929754.1"/>
    </source>
</evidence>
<dbReference type="GO" id="GO:0004523">
    <property type="term" value="F:RNA-DNA hybrid ribonuclease activity"/>
    <property type="evidence" value="ECO:0007669"/>
    <property type="project" value="InterPro"/>
</dbReference>
<accession>A0AAW1WZ46</accession>
<reference evidence="2 3" key="1">
    <citation type="journal article" date="2023" name="G3 (Bethesda)">
        <title>A chromosome-length genome assembly and annotation of blackberry (Rubus argutus, cv. 'Hillquist').</title>
        <authorList>
            <person name="Bruna T."/>
            <person name="Aryal R."/>
            <person name="Dudchenko O."/>
            <person name="Sargent D.J."/>
            <person name="Mead D."/>
            <person name="Buti M."/>
            <person name="Cavallini A."/>
            <person name="Hytonen T."/>
            <person name="Andres J."/>
            <person name="Pham M."/>
            <person name="Weisz D."/>
            <person name="Mascagni F."/>
            <person name="Usai G."/>
            <person name="Natali L."/>
            <person name="Bassil N."/>
            <person name="Fernandez G.E."/>
            <person name="Lomsadze A."/>
            <person name="Armour M."/>
            <person name="Olukolu B."/>
            <person name="Poorten T."/>
            <person name="Britton C."/>
            <person name="Davik J."/>
            <person name="Ashrafi H."/>
            <person name="Aiden E.L."/>
            <person name="Borodovsky M."/>
            <person name="Worthington M."/>
        </authorList>
    </citation>
    <scope>NUCLEOTIDE SEQUENCE [LARGE SCALE GENOMIC DNA]</scope>
    <source>
        <strain evidence="2">PI 553951</strain>
    </source>
</reference>
<keyword evidence="3" id="KW-1185">Reference proteome</keyword>
<dbReference type="InterPro" id="IPR044730">
    <property type="entry name" value="RNase_H-like_dom_plant"/>
</dbReference>